<evidence type="ECO:0000256" key="3">
    <source>
        <dbReference type="ARBA" id="ARBA00022605"/>
    </source>
</evidence>
<comment type="caution">
    <text evidence="7">Lacks conserved residue(s) required for the propagation of feature annotation.</text>
</comment>
<dbReference type="InterPro" id="IPR001986">
    <property type="entry name" value="Enolpyruvate_Tfrase_dom"/>
</dbReference>
<gene>
    <name evidence="7 9" type="primary">aroA</name>
    <name evidence="9" type="ORF">KDW_32730</name>
</gene>
<feature type="binding site" evidence="7">
    <location>
        <position position="31"/>
    </location>
    <ligand>
        <name>3-phosphoshikimate</name>
        <dbReference type="ChEBI" id="CHEBI:145989"/>
    </ligand>
</feature>
<keyword evidence="7" id="KW-0963">Cytoplasm</keyword>
<dbReference type="PANTHER" id="PTHR21090:SF5">
    <property type="entry name" value="PENTAFUNCTIONAL AROM POLYPEPTIDE"/>
    <property type="match status" value="1"/>
</dbReference>
<dbReference type="UniPathway" id="UPA00053">
    <property type="reaction ID" value="UER00089"/>
</dbReference>
<dbReference type="Gene3D" id="3.65.10.10">
    <property type="entry name" value="Enolpyruvate transferase domain"/>
    <property type="match status" value="2"/>
</dbReference>
<evidence type="ECO:0000256" key="1">
    <source>
        <dbReference type="ARBA" id="ARBA00004811"/>
    </source>
</evidence>
<dbReference type="GO" id="GO:0003866">
    <property type="term" value="F:3-phosphoshikimate 1-carboxyvinyltransferase activity"/>
    <property type="evidence" value="ECO:0007669"/>
    <property type="project" value="UniProtKB-UniRule"/>
</dbReference>
<dbReference type="PIRSF" id="PIRSF000505">
    <property type="entry name" value="EPSPS"/>
    <property type="match status" value="1"/>
</dbReference>
<evidence type="ECO:0000313" key="9">
    <source>
        <dbReference type="EMBL" id="GER89111.1"/>
    </source>
</evidence>
<feature type="binding site" evidence="7">
    <location>
        <position position="402"/>
    </location>
    <ligand>
        <name>phosphoenolpyruvate</name>
        <dbReference type="ChEBI" id="CHEBI:58702"/>
    </ligand>
</feature>
<dbReference type="SUPFAM" id="SSF55205">
    <property type="entry name" value="EPT/RTPC-like"/>
    <property type="match status" value="1"/>
</dbReference>
<dbReference type="RefSeq" id="WP_198925289.1">
    <property type="nucleotide sequence ID" value="NZ_BKZW01000001.1"/>
</dbReference>
<dbReference type="GO" id="GO:0005737">
    <property type="term" value="C:cytoplasm"/>
    <property type="evidence" value="ECO:0007669"/>
    <property type="project" value="UniProtKB-SubCell"/>
</dbReference>
<feature type="domain" description="Enolpyruvate transferase" evidence="8">
    <location>
        <begin position="26"/>
        <end position="437"/>
    </location>
</feature>
<comment type="similarity">
    <text evidence="2 7">Belongs to the EPSP synthase family.</text>
</comment>
<feature type="active site" description="Proton acceptor" evidence="7">
    <location>
        <position position="327"/>
    </location>
</feature>
<protein>
    <recommendedName>
        <fullName evidence="7">3-phosphoshikimate 1-carboxyvinyltransferase</fullName>
        <ecNumber evidence="7">2.5.1.19</ecNumber>
    </recommendedName>
    <alternativeName>
        <fullName evidence="7">5-enolpyruvylshikimate-3-phosphate synthase</fullName>
        <shortName evidence="7">EPSP synthase</shortName>
        <shortName evidence="7">EPSPS</shortName>
    </alternativeName>
</protein>
<comment type="subunit">
    <text evidence="7">Monomer.</text>
</comment>
<dbReference type="PROSITE" id="PS00104">
    <property type="entry name" value="EPSP_SYNTHASE_1"/>
    <property type="match status" value="1"/>
</dbReference>
<dbReference type="Proteomes" id="UP000326912">
    <property type="component" value="Unassembled WGS sequence"/>
</dbReference>
<organism evidence="9 10">
    <name type="scientific">Dictyobacter vulcani</name>
    <dbReference type="NCBI Taxonomy" id="2607529"/>
    <lineage>
        <taxon>Bacteria</taxon>
        <taxon>Bacillati</taxon>
        <taxon>Chloroflexota</taxon>
        <taxon>Ktedonobacteria</taxon>
        <taxon>Ktedonobacterales</taxon>
        <taxon>Dictyobacteraceae</taxon>
        <taxon>Dictyobacter</taxon>
    </lineage>
</organism>
<dbReference type="InterPro" id="IPR023193">
    <property type="entry name" value="EPSP_synthase_CS"/>
</dbReference>
<evidence type="ECO:0000256" key="6">
    <source>
        <dbReference type="ARBA" id="ARBA00044633"/>
    </source>
</evidence>
<feature type="binding site" evidence="7">
    <location>
        <position position="327"/>
    </location>
    <ligand>
        <name>3-phosphoshikimate</name>
        <dbReference type="ChEBI" id="CHEBI:145989"/>
    </ligand>
</feature>
<dbReference type="Pfam" id="PF00275">
    <property type="entry name" value="EPSP_synthase"/>
    <property type="match status" value="1"/>
</dbReference>
<dbReference type="GO" id="GO:0008652">
    <property type="term" value="P:amino acid biosynthetic process"/>
    <property type="evidence" value="ECO:0007669"/>
    <property type="project" value="UniProtKB-KW"/>
</dbReference>
<keyword evidence="4 7" id="KW-0808">Transferase</keyword>
<comment type="function">
    <text evidence="7">Catalyzes the transfer of the enolpyruvyl moiety of phosphoenolpyruvate (PEP) to the 5-hydroxyl of shikimate-3-phosphate (S3P) to produce enolpyruvyl shikimate-3-phosphate and inorganic phosphate.</text>
</comment>
<accession>A0A5J4KRN9</accession>
<feature type="binding site" evidence="7">
    <location>
        <position position="182"/>
    </location>
    <ligand>
        <name>phosphoenolpyruvate</name>
        <dbReference type="ChEBI" id="CHEBI:58702"/>
    </ligand>
</feature>
<keyword evidence="5 7" id="KW-0057">Aromatic amino acid biosynthesis</keyword>
<name>A0A5J4KRN9_9CHLR</name>
<keyword evidence="10" id="KW-1185">Reference proteome</keyword>
<dbReference type="EMBL" id="BKZW01000001">
    <property type="protein sequence ID" value="GER89111.1"/>
    <property type="molecule type" value="Genomic_DNA"/>
</dbReference>
<dbReference type="AlphaFoldDB" id="A0A5J4KRN9"/>
<feature type="binding site" evidence="7">
    <location>
        <position position="134"/>
    </location>
    <ligand>
        <name>phosphoenolpyruvate</name>
        <dbReference type="ChEBI" id="CHEBI:58702"/>
    </ligand>
</feature>
<dbReference type="InterPro" id="IPR036968">
    <property type="entry name" value="Enolpyruvate_Tfrase_sf"/>
</dbReference>
<feature type="binding site" evidence="7">
    <location>
        <position position="180"/>
    </location>
    <ligand>
        <name>3-phosphoshikimate</name>
        <dbReference type="ChEBI" id="CHEBI:145989"/>
    </ligand>
</feature>
<comment type="caution">
    <text evidence="9">The sequence shown here is derived from an EMBL/GenBank/DDBJ whole genome shotgun (WGS) entry which is preliminary data.</text>
</comment>
<feature type="binding site" evidence="7">
    <location>
        <position position="105"/>
    </location>
    <ligand>
        <name>phosphoenolpyruvate</name>
        <dbReference type="ChEBI" id="CHEBI:58702"/>
    </ligand>
</feature>
<evidence type="ECO:0000256" key="7">
    <source>
        <dbReference type="HAMAP-Rule" id="MF_00210"/>
    </source>
</evidence>
<feature type="binding site" evidence="7">
    <location>
        <position position="354"/>
    </location>
    <ligand>
        <name>3-phosphoshikimate</name>
        <dbReference type="ChEBI" id="CHEBI:145989"/>
    </ligand>
</feature>
<dbReference type="EC" id="2.5.1.19" evidence="7"/>
<keyword evidence="3 7" id="KW-0028">Amino-acid biosynthesis</keyword>
<comment type="pathway">
    <text evidence="1 7">Metabolic intermediate biosynthesis; chorismate biosynthesis; chorismate from D-erythrose 4-phosphate and phosphoenolpyruvate: step 6/7.</text>
</comment>
<evidence type="ECO:0000313" key="10">
    <source>
        <dbReference type="Proteomes" id="UP000326912"/>
    </source>
</evidence>
<dbReference type="NCBIfam" id="TIGR01356">
    <property type="entry name" value="aroA"/>
    <property type="match status" value="1"/>
</dbReference>
<dbReference type="InterPro" id="IPR006264">
    <property type="entry name" value="EPSP_synthase"/>
</dbReference>
<feature type="binding site" evidence="7">
    <location>
        <position position="36"/>
    </location>
    <ligand>
        <name>3-phosphoshikimate</name>
        <dbReference type="ChEBI" id="CHEBI:145989"/>
    </ligand>
</feature>
<evidence type="ECO:0000259" key="8">
    <source>
        <dbReference type="Pfam" id="PF00275"/>
    </source>
</evidence>
<evidence type="ECO:0000256" key="4">
    <source>
        <dbReference type="ARBA" id="ARBA00022679"/>
    </source>
</evidence>
<feature type="binding site" evidence="7">
    <location>
        <position position="358"/>
    </location>
    <ligand>
        <name>phosphoenolpyruvate</name>
        <dbReference type="ChEBI" id="CHEBI:58702"/>
    </ligand>
</feature>
<dbReference type="GO" id="GO:0009073">
    <property type="term" value="P:aromatic amino acid family biosynthetic process"/>
    <property type="evidence" value="ECO:0007669"/>
    <property type="project" value="UniProtKB-KW"/>
</dbReference>
<sequence>MNAQKPELLQHPIFVAPSNLMAAQPEVPSSKYYTLRYVLAAALAAGESRIILPALSDDSDALFRGCRALGADLEWEDEQQQVLLIRGSGRPRATGPVTINVGNAGAVARLFLGLGALLPDITFVTDHPQSLGKRPNRELLEALTQLGVTCEGTGVEGCLPITLHGGAIRGGKVTISGARSSQYLSSLLFLAPLLPDGLEITVVDGLKSQPLVRATLEVLQEAGIRVEYDDHLLAFRIAPGQQYQARTYTIPGDYPSAAALLAAYAVSNDPASELRLSRLRPGDEVGEALLQAFRDMGADLRVNGEQVTLRGGRRLRGFELDGDPVIDCIPVLVAAACFAEGESVISNIESLHYKESDRINDLCAELRKAGCSVEPQEDAIIIQGRPQGVEGGAVVDGHNDHRVLMALAIVGLRSRRGLTLTGAEHIAKSYPHFFEELQRCGADIHPVTPQA</sequence>
<reference evidence="9 10" key="1">
    <citation type="submission" date="2019-10" db="EMBL/GenBank/DDBJ databases">
        <title>Dictyobacter vulcani sp. nov., within the class Ktedonobacteria, isolated from soil of volcanic Mt. Zao.</title>
        <authorList>
            <person name="Zheng Y."/>
            <person name="Wang C.M."/>
            <person name="Sakai Y."/>
            <person name="Abe K."/>
            <person name="Yokota A."/>
            <person name="Yabe S."/>
        </authorList>
    </citation>
    <scope>NUCLEOTIDE SEQUENCE [LARGE SCALE GENOMIC DNA]</scope>
    <source>
        <strain evidence="9 10">W12</strain>
    </source>
</reference>
<feature type="binding site" evidence="7">
    <location>
        <position position="208"/>
    </location>
    <ligand>
        <name>3-phosphoshikimate</name>
        <dbReference type="ChEBI" id="CHEBI:145989"/>
    </ligand>
</feature>
<comment type="subcellular location">
    <subcellularLocation>
        <location evidence="7">Cytoplasm</location>
    </subcellularLocation>
</comment>
<evidence type="ECO:0000256" key="5">
    <source>
        <dbReference type="ARBA" id="ARBA00023141"/>
    </source>
</evidence>
<feature type="binding site" evidence="7">
    <location>
        <position position="31"/>
    </location>
    <ligand>
        <name>phosphoenolpyruvate</name>
        <dbReference type="ChEBI" id="CHEBI:58702"/>
    </ligand>
</feature>
<feature type="binding site" evidence="7">
    <location>
        <position position="428"/>
    </location>
    <ligand>
        <name>phosphoenolpyruvate</name>
        <dbReference type="ChEBI" id="CHEBI:58702"/>
    </ligand>
</feature>
<evidence type="ECO:0000256" key="2">
    <source>
        <dbReference type="ARBA" id="ARBA00009948"/>
    </source>
</evidence>
<dbReference type="CDD" id="cd01556">
    <property type="entry name" value="EPSP_synthase"/>
    <property type="match status" value="1"/>
</dbReference>
<dbReference type="GO" id="GO:0009423">
    <property type="term" value="P:chorismate biosynthetic process"/>
    <property type="evidence" value="ECO:0007669"/>
    <property type="project" value="UniProtKB-UniRule"/>
</dbReference>
<feature type="binding site" evidence="7">
    <location>
        <position position="181"/>
    </location>
    <ligand>
        <name>3-phosphoshikimate</name>
        <dbReference type="ChEBI" id="CHEBI:145989"/>
    </ligand>
</feature>
<dbReference type="HAMAP" id="MF_00210">
    <property type="entry name" value="EPSP_synth"/>
    <property type="match status" value="1"/>
</dbReference>
<comment type="catalytic activity">
    <reaction evidence="6">
        <text>3-phosphoshikimate + phosphoenolpyruvate = 5-O-(1-carboxyvinyl)-3-phosphoshikimate + phosphate</text>
        <dbReference type="Rhea" id="RHEA:21256"/>
        <dbReference type="ChEBI" id="CHEBI:43474"/>
        <dbReference type="ChEBI" id="CHEBI:57701"/>
        <dbReference type="ChEBI" id="CHEBI:58702"/>
        <dbReference type="ChEBI" id="CHEBI:145989"/>
        <dbReference type="EC" id="2.5.1.19"/>
    </reaction>
    <physiologicalReaction direction="left-to-right" evidence="6">
        <dbReference type="Rhea" id="RHEA:21257"/>
    </physiologicalReaction>
</comment>
<feature type="binding site" evidence="7">
    <location>
        <position position="182"/>
    </location>
    <ligand>
        <name>3-phosphoshikimate</name>
        <dbReference type="ChEBI" id="CHEBI:145989"/>
    </ligand>
</feature>
<dbReference type="InterPro" id="IPR013792">
    <property type="entry name" value="RNA3'P_cycl/enolpyr_Trfase_a/b"/>
</dbReference>
<proteinExistence type="inferred from homology"/>
<dbReference type="PANTHER" id="PTHR21090">
    <property type="entry name" value="AROM/DEHYDROQUINATE SYNTHASE"/>
    <property type="match status" value="1"/>
</dbReference>